<dbReference type="AlphaFoldDB" id="A0A0C3PY52"/>
<dbReference type="InParanoid" id="A0A0C3PY52"/>
<reference evidence="2" key="2">
    <citation type="submission" date="2015-01" db="EMBL/GenBank/DDBJ databases">
        <title>Evolutionary Origins and Diversification of the Mycorrhizal Mutualists.</title>
        <authorList>
            <consortium name="DOE Joint Genome Institute"/>
            <consortium name="Mycorrhizal Genomics Consortium"/>
            <person name="Kohler A."/>
            <person name="Kuo A."/>
            <person name="Nagy L.G."/>
            <person name="Floudas D."/>
            <person name="Copeland A."/>
            <person name="Barry K.W."/>
            <person name="Cichocki N."/>
            <person name="Veneault-Fourrey C."/>
            <person name="LaButti K."/>
            <person name="Lindquist E.A."/>
            <person name="Lipzen A."/>
            <person name="Lundell T."/>
            <person name="Morin E."/>
            <person name="Murat C."/>
            <person name="Riley R."/>
            <person name="Ohm R."/>
            <person name="Sun H."/>
            <person name="Tunlid A."/>
            <person name="Henrissat B."/>
            <person name="Grigoriev I.V."/>
            <person name="Hibbett D.S."/>
            <person name="Martin F."/>
        </authorList>
    </citation>
    <scope>NUCLEOTIDE SEQUENCE [LARGE SCALE GENOMIC DNA]</scope>
    <source>
        <strain evidence="2">Marx 270</strain>
    </source>
</reference>
<dbReference type="HOGENOM" id="CLU_1870073_0_0_1"/>
<dbReference type="EMBL" id="KN831945">
    <property type="protein sequence ID" value="KIO14059.1"/>
    <property type="molecule type" value="Genomic_DNA"/>
</dbReference>
<evidence type="ECO:0000313" key="1">
    <source>
        <dbReference type="EMBL" id="KIO14059.1"/>
    </source>
</evidence>
<feature type="non-terminal residue" evidence="1">
    <location>
        <position position="137"/>
    </location>
</feature>
<organism evidence="1 2">
    <name type="scientific">Pisolithus tinctorius Marx 270</name>
    <dbReference type="NCBI Taxonomy" id="870435"/>
    <lineage>
        <taxon>Eukaryota</taxon>
        <taxon>Fungi</taxon>
        <taxon>Dikarya</taxon>
        <taxon>Basidiomycota</taxon>
        <taxon>Agaricomycotina</taxon>
        <taxon>Agaricomycetes</taxon>
        <taxon>Agaricomycetidae</taxon>
        <taxon>Boletales</taxon>
        <taxon>Sclerodermatineae</taxon>
        <taxon>Pisolithaceae</taxon>
        <taxon>Pisolithus</taxon>
    </lineage>
</organism>
<sequence length="137" mass="15239">MHFRSLVLLTSSRKWMSRGMRIKGRPVQRSDDNTEMDTYGASELSCKLRAIVCDTTAVWVHCNALRTVTVCFGETRVTMMSSNLRCGYREGCVHLTTNIMSSGTQSPPLEATDSHNPMGVSCIDGSCSKPMKDVQQR</sequence>
<keyword evidence="2" id="KW-1185">Reference proteome</keyword>
<name>A0A0C3PY52_PISTI</name>
<accession>A0A0C3PY52</accession>
<reference evidence="1 2" key="1">
    <citation type="submission" date="2014-04" db="EMBL/GenBank/DDBJ databases">
        <authorList>
            <consortium name="DOE Joint Genome Institute"/>
            <person name="Kuo A."/>
            <person name="Kohler A."/>
            <person name="Costa M.D."/>
            <person name="Nagy L.G."/>
            <person name="Floudas D."/>
            <person name="Copeland A."/>
            <person name="Barry K.W."/>
            <person name="Cichocki N."/>
            <person name="Veneault-Fourrey C."/>
            <person name="LaButti K."/>
            <person name="Lindquist E.A."/>
            <person name="Lipzen A."/>
            <person name="Lundell T."/>
            <person name="Morin E."/>
            <person name="Murat C."/>
            <person name="Sun H."/>
            <person name="Tunlid A."/>
            <person name="Henrissat B."/>
            <person name="Grigoriev I.V."/>
            <person name="Hibbett D.S."/>
            <person name="Martin F."/>
            <person name="Nordberg H.P."/>
            <person name="Cantor M.N."/>
            <person name="Hua S.X."/>
        </authorList>
    </citation>
    <scope>NUCLEOTIDE SEQUENCE [LARGE SCALE GENOMIC DNA]</scope>
    <source>
        <strain evidence="1 2">Marx 270</strain>
    </source>
</reference>
<dbReference type="OrthoDB" id="3143642at2759"/>
<dbReference type="Proteomes" id="UP000054217">
    <property type="component" value="Unassembled WGS sequence"/>
</dbReference>
<protein>
    <submittedName>
        <fullName evidence="1">Uncharacterized protein</fullName>
    </submittedName>
</protein>
<gene>
    <name evidence="1" type="ORF">M404DRAFT_992288</name>
</gene>
<proteinExistence type="predicted"/>
<evidence type="ECO:0000313" key="2">
    <source>
        <dbReference type="Proteomes" id="UP000054217"/>
    </source>
</evidence>